<dbReference type="RefSeq" id="WP_166234755.1">
    <property type="nucleotide sequence ID" value="NZ_CP049865.1"/>
</dbReference>
<feature type="transmembrane region" description="Helical" evidence="1">
    <location>
        <begin position="315"/>
        <end position="333"/>
    </location>
</feature>
<evidence type="ECO:0000313" key="3">
    <source>
        <dbReference type="Proteomes" id="UP000501058"/>
    </source>
</evidence>
<keyword evidence="1" id="KW-1133">Transmembrane helix</keyword>
<evidence type="ECO:0000313" key="2">
    <source>
        <dbReference type="EMBL" id="QIK73687.1"/>
    </source>
</evidence>
<dbReference type="Pfam" id="PF02667">
    <property type="entry name" value="SCFA_trans"/>
    <property type="match status" value="1"/>
</dbReference>
<evidence type="ECO:0000256" key="1">
    <source>
        <dbReference type="SAM" id="Phobius"/>
    </source>
</evidence>
<feature type="transmembrane region" description="Helical" evidence="1">
    <location>
        <begin position="345"/>
        <end position="370"/>
    </location>
</feature>
<protein>
    <submittedName>
        <fullName evidence="2">Short-chain fatty acid transporter</fullName>
    </submittedName>
</protein>
<feature type="transmembrane region" description="Helical" evidence="1">
    <location>
        <begin position="34"/>
        <end position="55"/>
    </location>
</feature>
<reference evidence="2 3" key="1">
    <citation type="submission" date="2020-03" db="EMBL/GenBank/DDBJ databases">
        <title>Propioniciclava sp. nov., isolated from Hydrophilus acuminatus.</title>
        <authorList>
            <person name="Hyun D.-W."/>
            <person name="Bae J.-W."/>
        </authorList>
    </citation>
    <scope>NUCLEOTIDE SEQUENCE [LARGE SCALE GENOMIC DNA]</scope>
    <source>
        <strain evidence="2 3">HDW11</strain>
    </source>
</reference>
<dbReference type="AlphaFoldDB" id="A0A6G7YAP8"/>
<dbReference type="Proteomes" id="UP000501058">
    <property type="component" value="Chromosome"/>
</dbReference>
<dbReference type="InterPro" id="IPR006160">
    <property type="entry name" value="SCFA_transpt_AtoE"/>
</dbReference>
<organism evidence="2 3">
    <name type="scientific">Propioniciclava coleopterorum</name>
    <dbReference type="NCBI Taxonomy" id="2714937"/>
    <lineage>
        <taxon>Bacteria</taxon>
        <taxon>Bacillati</taxon>
        <taxon>Actinomycetota</taxon>
        <taxon>Actinomycetes</taxon>
        <taxon>Propionibacteriales</taxon>
        <taxon>Propionibacteriaceae</taxon>
        <taxon>Propioniciclava</taxon>
    </lineage>
</organism>
<keyword evidence="1" id="KW-0812">Transmembrane</keyword>
<sequence>MTTSTDARATKRGPILRIADATNSFVHRFLPDPYVIGALLIAVIFLWGIVATPTTPAQMMKYFGDGAWSLVGFAMQLSVVIVTSQALANTPPVARVLARVATVPKTPAQAALFVALFTAAISVLNWGVGFVAGVILAREISRRMTGAHFPLLAAAAYAGYTVWSGGLSSSIPLTLNTKGHPLEKMTGQVPLTETIFSPTNIAVVVAMAIAYALVARFMTPSKAEAVGLPPESPEAVASDEPEKKEGTFASMLEHSRVLSIGLGVLGLVWFVMSVATGGLNALNLNLVNLLILSLGLMLYKGVVPYLRAAEDAGRAIIPIVIIYPLYAAISSMITNSGLGEIMTQFFAGIANAQTLPVITFLTAGLINVFVPADGGHLVLQGPIFLELAQQFGADRGMVVTAMAMGANWTNLLQPFWALPLLAIARLGIRDIMGYCFVMLVAGGLVACLVFGIAPLIL</sequence>
<feature type="transmembrane region" description="Helical" evidence="1">
    <location>
        <begin position="149"/>
        <end position="175"/>
    </location>
</feature>
<dbReference type="PANTHER" id="PTHR41983">
    <property type="entry name" value="SHORT-CHAIN FATTY ACID TRANSPORTER-RELATED"/>
    <property type="match status" value="1"/>
</dbReference>
<gene>
    <name evidence="2" type="ORF">G7070_17240</name>
</gene>
<name>A0A6G7YAP8_9ACTN</name>
<feature type="transmembrane region" description="Helical" evidence="1">
    <location>
        <begin position="195"/>
        <end position="214"/>
    </location>
</feature>
<accession>A0A6G7YAP8</accession>
<dbReference type="KEGG" id="prv:G7070_17240"/>
<feature type="transmembrane region" description="Helical" evidence="1">
    <location>
        <begin position="285"/>
        <end position="303"/>
    </location>
</feature>
<proteinExistence type="predicted"/>
<feature type="transmembrane region" description="Helical" evidence="1">
    <location>
        <begin position="108"/>
        <end position="137"/>
    </location>
</feature>
<feature type="transmembrane region" description="Helical" evidence="1">
    <location>
        <begin position="67"/>
        <end position="88"/>
    </location>
</feature>
<feature type="transmembrane region" description="Helical" evidence="1">
    <location>
        <begin position="431"/>
        <end position="456"/>
    </location>
</feature>
<feature type="transmembrane region" description="Helical" evidence="1">
    <location>
        <begin position="257"/>
        <end position="279"/>
    </location>
</feature>
<keyword evidence="1" id="KW-0472">Membrane</keyword>
<dbReference type="EMBL" id="CP049865">
    <property type="protein sequence ID" value="QIK73687.1"/>
    <property type="molecule type" value="Genomic_DNA"/>
</dbReference>
<keyword evidence="3" id="KW-1185">Reference proteome</keyword>
<dbReference type="GO" id="GO:0005886">
    <property type="term" value="C:plasma membrane"/>
    <property type="evidence" value="ECO:0007669"/>
    <property type="project" value="TreeGrafter"/>
</dbReference>
<dbReference type="PANTHER" id="PTHR41983:SF2">
    <property type="entry name" value="SHORT-CHAIN FATTY ACID TRANSPORTER-RELATED"/>
    <property type="match status" value="1"/>
</dbReference>